<dbReference type="AlphaFoldDB" id="A0A828R1Y2"/>
<organism evidence="1 2">
    <name type="scientific">Campylobacter upsaliensis JV21</name>
    <dbReference type="NCBI Taxonomy" id="888826"/>
    <lineage>
        <taxon>Bacteria</taxon>
        <taxon>Pseudomonadati</taxon>
        <taxon>Campylobacterota</taxon>
        <taxon>Epsilonproteobacteria</taxon>
        <taxon>Campylobacterales</taxon>
        <taxon>Campylobacteraceae</taxon>
        <taxon>Campylobacter</taxon>
    </lineage>
</organism>
<dbReference type="EMBL" id="AEPU01000001">
    <property type="protein sequence ID" value="EFU72735.1"/>
    <property type="molecule type" value="Genomic_DNA"/>
</dbReference>
<evidence type="ECO:0000313" key="1">
    <source>
        <dbReference type="EMBL" id="EFU72735.1"/>
    </source>
</evidence>
<accession>A0A828R1Y2</accession>
<evidence type="ECO:0000313" key="2">
    <source>
        <dbReference type="Proteomes" id="UP000005813"/>
    </source>
</evidence>
<name>A0A828R1Y2_CAMUP</name>
<sequence length="41" mass="4719">MYDKNQMVAGNIIKRRIRVKDGDKLIDLEVISCLERKNGAN</sequence>
<dbReference type="Proteomes" id="UP000005813">
    <property type="component" value="Unassembled WGS sequence"/>
</dbReference>
<protein>
    <submittedName>
        <fullName evidence="1">Uncharacterized protein</fullName>
    </submittedName>
</protein>
<reference evidence="1 2" key="1">
    <citation type="submission" date="2010-12" db="EMBL/GenBank/DDBJ databases">
        <authorList>
            <person name="Muzny D."/>
            <person name="Qin X."/>
            <person name="Buhay C."/>
            <person name="Dugan-Rocha S."/>
            <person name="Ding Y."/>
            <person name="Chen G."/>
            <person name="Hawes A."/>
            <person name="Holder M."/>
            <person name="Jhangiani S."/>
            <person name="Johnson A."/>
            <person name="Khan Z."/>
            <person name="Li Z."/>
            <person name="Liu W."/>
            <person name="Liu X."/>
            <person name="Perez L."/>
            <person name="Shen H."/>
            <person name="Wang Q."/>
            <person name="Watt J."/>
            <person name="Xi L."/>
            <person name="Xin Y."/>
            <person name="Zhou J."/>
            <person name="Deng J."/>
            <person name="Jiang H."/>
            <person name="Liu Y."/>
            <person name="Qu J."/>
            <person name="Song X.-Z."/>
            <person name="Zhang L."/>
            <person name="Villasana D."/>
            <person name="Johnson A."/>
            <person name="Liu J."/>
            <person name="Liyanage D."/>
            <person name="Lorensuhewa L."/>
            <person name="Robinson T."/>
            <person name="Song A."/>
            <person name="Song B.-B."/>
            <person name="Dinh H."/>
            <person name="Thornton R."/>
            <person name="Coyle M."/>
            <person name="Francisco L."/>
            <person name="Jackson L."/>
            <person name="Javaid M."/>
            <person name="Korchina V."/>
            <person name="Kovar C."/>
            <person name="Mata R."/>
            <person name="Mathew T."/>
            <person name="Ngo R."/>
            <person name="Nguyen L."/>
            <person name="Nguyen N."/>
            <person name="Okwuonu G."/>
            <person name="Ongeri F."/>
            <person name="Pham C."/>
            <person name="Simmons D."/>
            <person name="Wilczek-Boney K."/>
            <person name="Hale W."/>
            <person name="Jakkamsetti A."/>
            <person name="Pham P."/>
            <person name="Ruth R."/>
            <person name="San Lucas F."/>
            <person name="Warren J."/>
            <person name="Zhang J."/>
            <person name="Zhao Z."/>
            <person name="Zhou C."/>
            <person name="Zhu D."/>
            <person name="Lee S."/>
            <person name="Bess C."/>
            <person name="Blankenburg K."/>
            <person name="Forbes L."/>
            <person name="Fu Q."/>
            <person name="Gubbala S."/>
            <person name="Hirani K."/>
            <person name="Jayaseelan J.C."/>
            <person name="Lara F."/>
            <person name="Munidasa M."/>
            <person name="Palculict T."/>
            <person name="Patil S."/>
            <person name="Pu L.-L."/>
            <person name="Saada N."/>
            <person name="Tang L."/>
            <person name="Weissenberger G."/>
            <person name="Zhu Y."/>
            <person name="Hemphill L."/>
            <person name="Shang Y."/>
            <person name="Youmans B."/>
            <person name="Ayvaz T."/>
            <person name="Ross M."/>
            <person name="Santibanez J."/>
            <person name="Aqrawi P."/>
            <person name="Gross S."/>
            <person name="Joshi V."/>
            <person name="Fowler G."/>
            <person name="Nazareth L."/>
            <person name="Reid J."/>
            <person name="Worley K."/>
            <person name="Petrosino J."/>
            <person name="Highlander S."/>
            <person name="Gibbs R."/>
        </authorList>
    </citation>
    <scope>NUCLEOTIDE SEQUENCE [LARGE SCALE GENOMIC DNA]</scope>
    <source>
        <strain evidence="1 2">JV21</strain>
    </source>
</reference>
<proteinExistence type="predicted"/>
<gene>
    <name evidence="1" type="ORF">HMPREF9400_0002</name>
</gene>
<comment type="caution">
    <text evidence="1">The sequence shown here is derived from an EMBL/GenBank/DDBJ whole genome shotgun (WGS) entry which is preliminary data.</text>
</comment>